<name>A0A0S2DGK1_LYSEN</name>
<dbReference type="EMBL" id="CP013140">
    <property type="protein sequence ID" value="ALN57391.1"/>
    <property type="molecule type" value="Genomic_DNA"/>
</dbReference>
<evidence type="ECO:0000256" key="1">
    <source>
        <dbReference type="SAM" id="MobiDB-lite"/>
    </source>
</evidence>
<gene>
    <name evidence="2" type="ORF">GLE_2041</name>
</gene>
<evidence type="ECO:0000313" key="2">
    <source>
        <dbReference type="EMBL" id="ALN57391.1"/>
    </source>
</evidence>
<dbReference type="Proteomes" id="UP000061569">
    <property type="component" value="Chromosome"/>
</dbReference>
<reference evidence="2 3" key="1">
    <citation type="submission" date="2015-11" db="EMBL/GenBank/DDBJ databases">
        <title>Genome sequences of Lysobacter enzymogenes strain C3 and Lysobacter antibioticus ATCC 29479.</title>
        <authorList>
            <person name="Kobayashi D.Y."/>
        </authorList>
    </citation>
    <scope>NUCLEOTIDE SEQUENCE [LARGE SCALE GENOMIC DNA]</scope>
    <source>
        <strain evidence="2 3">C3</strain>
    </source>
</reference>
<dbReference type="PATRIC" id="fig|69.6.peg.2006"/>
<dbReference type="STRING" id="69.GLE_2041"/>
<evidence type="ECO:0000313" key="3">
    <source>
        <dbReference type="Proteomes" id="UP000061569"/>
    </source>
</evidence>
<protein>
    <submittedName>
        <fullName evidence="2">Uncharacterized protein</fullName>
    </submittedName>
</protein>
<organism evidence="2 3">
    <name type="scientific">Lysobacter enzymogenes</name>
    <dbReference type="NCBI Taxonomy" id="69"/>
    <lineage>
        <taxon>Bacteria</taxon>
        <taxon>Pseudomonadati</taxon>
        <taxon>Pseudomonadota</taxon>
        <taxon>Gammaproteobacteria</taxon>
        <taxon>Lysobacterales</taxon>
        <taxon>Lysobacteraceae</taxon>
        <taxon>Lysobacter</taxon>
    </lineage>
</organism>
<feature type="region of interest" description="Disordered" evidence="1">
    <location>
        <begin position="21"/>
        <end position="41"/>
    </location>
</feature>
<proteinExistence type="predicted"/>
<dbReference type="KEGG" id="lez:GLE_2041"/>
<sequence length="58" mass="5886">MAGGGSAVVARGFASQEAALASGLRRASPQSGRNVPCRPARRPLRSAGALCQCTGFVR</sequence>
<accession>A0A0S2DGK1</accession>
<dbReference type="AlphaFoldDB" id="A0A0S2DGK1"/>